<evidence type="ECO:0000256" key="5">
    <source>
        <dbReference type="PROSITE-ProRule" id="PRU00169"/>
    </source>
</evidence>
<dbReference type="InterPro" id="IPR058245">
    <property type="entry name" value="NreC/VraR/RcsB-like_REC"/>
</dbReference>
<accession>E6LD85</accession>
<evidence type="ECO:0000256" key="3">
    <source>
        <dbReference type="ARBA" id="ARBA00023125"/>
    </source>
</evidence>
<evidence type="ECO:0000313" key="8">
    <source>
        <dbReference type="EMBL" id="EFU74759.1"/>
    </source>
</evidence>
<keyword evidence="1 5" id="KW-0597">Phosphoprotein</keyword>
<dbReference type="SUPFAM" id="SSF52172">
    <property type="entry name" value="CheY-like"/>
    <property type="match status" value="1"/>
</dbReference>
<keyword evidence="3" id="KW-0238">DNA-binding</keyword>
<dbReference type="OrthoDB" id="9780153at2"/>
<dbReference type="InterPro" id="IPR016032">
    <property type="entry name" value="Sig_transdc_resp-reg_C-effctor"/>
</dbReference>
<dbReference type="STRING" id="888064.HMPREF9088_0325"/>
<dbReference type="CDD" id="cd06170">
    <property type="entry name" value="LuxR_C_like"/>
    <property type="match status" value="1"/>
</dbReference>
<keyword evidence="9" id="KW-1185">Reference proteome</keyword>
<evidence type="ECO:0000256" key="1">
    <source>
        <dbReference type="ARBA" id="ARBA00022553"/>
    </source>
</evidence>
<dbReference type="Gene3D" id="3.40.50.2300">
    <property type="match status" value="1"/>
</dbReference>
<evidence type="ECO:0000256" key="2">
    <source>
        <dbReference type="ARBA" id="ARBA00023015"/>
    </source>
</evidence>
<dbReference type="Pfam" id="PF00072">
    <property type="entry name" value="Response_reg"/>
    <property type="match status" value="1"/>
</dbReference>
<dbReference type="PRINTS" id="PR00038">
    <property type="entry name" value="HTHLUXR"/>
</dbReference>
<dbReference type="GO" id="GO:0003677">
    <property type="term" value="F:DNA binding"/>
    <property type="evidence" value="ECO:0007669"/>
    <property type="project" value="UniProtKB-KW"/>
</dbReference>
<dbReference type="PANTHER" id="PTHR43214:SF37">
    <property type="entry name" value="TRANSCRIPTIONAL REGULATORY PROTEIN YDFI"/>
    <property type="match status" value="1"/>
</dbReference>
<dbReference type="HOGENOM" id="CLU_000445_90_1_9"/>
<dbReference type="SUPFAM" id="SSF46894">
    <property type="entry name" value="C-terminal effector domain of the bipartite response regulators"/>
    <property type="match status" value="1"/>
</dbReference>
<dbReference type="GO" id="GO:0006355">
    <property type="term" value="P:regulation of DNA-templated transcription"/>
    <property type="evidence" value="ECO:0007669"/>
    <property type="project" value="InterPro"/>
</dbReference>
<dbReference type="GO" id="GO:0000160">
    <property type="term" value="P:phosphorelay signal transduction system"/>
    <property type="evidence" value="ECO:0007669"/>
    <property type="project" value="InterPro"/>
</dbReference>
<name>E6LD85_ENTI1</name>
<feature type="domain" description="HTH luxR-type" evidence="6">
    <location>
        <begin position="142"/>
        <end position="207"/>
    </location>
</feature>
<dbReference type="SMART" id="SM00421">
    <property type="entry name" value="HTH_LUXR"/>
    <property type="match status" value="1"/>
</dbReference>
<dbReference type="eggNOG" id="COG2197">
    <property type="taxonomic scope" value="Bacteria"/>
</dbReference>
<dbReference type="InterPro" id="IPR011006">
    <property type="entry name" value="CheY-like_superfamily"/>
</dbReference>
<dbReference type="EMBL" id="AEPV01000012">
    <property type="protein sequence ID" value="EFU74759.1"/>
    <property type="molecule type" value="Genomic_DNA"/>
</dbReference>
<dbReference type="AlphaFoldDB" id="E6LD85"/>
<dbReference type="InterPro" id="IPR000792">
    <property type="entry name" value="Tscrpt_reg_LuxR_C"/>
</dbReference>
<evidence type="ECO:0000259" key="6">
    <source>
        <dbReference type="PROSITE" id="PS50043"/>
    </source>
</evidence>
<gene>
    <name evidence="8" type="primary">uhpA</name>
    <name evidence="8" type="ORF">HMPREF9088_0325</name>
</gene>
<dbReference type="InterPro" id="IPR039420">
    <property type="entry name" value="WalR-like"/>
</dbReference>
<dbReference type="Pfam" id="PF00196">
    <property type="entry name" value="GerE"/>
    <property type="match status" value="1"/>
</dbReference>
<feature type="domain" description="Response regulatory" evidence="7">
    <location>
        <begin position="2"/>
        <end position="119"/>
    </location>
</feature>
<dbReference type="Proteomes" id="UP000010296">
    <property type="component" value="Unassembled WGS sequence"/>
</dbReference>
<dbReference type="PANTHER" id="PTHR43214">
    <property type="entry name" value="TWO-COMPONENT RESPONSE REGULATOR"/>
    <property type="match status" value="1"/>
</dbReference>
<keyword evidence="2" id="KW-0805">Transcription regulation</keyword>
<dbReference type="RefSeq" id="WP_007207346.1">
    <property type="nucleotide sequence ID" value="NZ_GL622241.1"/>
</dbReference>
<protein>
    <submittedName>
        <fullName evidence="8">Response regulator receiver domain protein</fullName>
    </submittedName>
</protein>
<dbReference type="InterPro" id="IPR001789">
    <property type="entry name" value="Sig_transdc_resp-reg_receiver"/>
</dbReference>
<evidence type="ECO:0000313" key="9">
    <source>
        <dbReference type="Proteomes" id="UP000010296"/>
    </source>
</evidence>
<proteinExistence type="predicted"/>
<feature type="modified residue" description="4-aspartylphosphate" evidence="5">
    <location>
        <position position="53"/>
    </location>
</feature>
<dbReference type="PROSITE" id="PS50043">
    <property type="entry name" value="HTH_LUXR_2"/>
    <property type="match status" value="1"/>
</dbReference>
<organism evidence="8 9">
    <name type="scientific">Enterococcus italicus (strain DSM 15952 / CCUG 50447 / LMG 22039 / TP 1.5)</name>
    <dbReference type="NCBI Taxonomy" id="888064"/>
    <lineage>
        <taxon>Bacteria</taxon>
        <taxon>Bacillati</taxon>
        <taxon>Bacillota</taxon>
        <taxon>Bacilli</taxon>
        <taxon>Lactobacillales</taxon>
        <taxon>Enterococcaceae</taxon>
        <taxon>Enterococcus</taxon>
    </lineage>
</organism>
<dbReference type="PROSITE" id="PS50110">
    <property type="entry name" value="RESPONSE_REGULATORY"/>
    <property type="match status" value="1"/>
</dbReference>
<dbReference type="CDD" id="cd17535">
    <property type="entry name" value="REC_NarL-like"/>
    <property type="match status" value="1"/>
</dbReference>
<reference evidence="8 9" key="1">
    <citation type="submission" date="2010-12" db="EMBL/GenBank/DDBJ databases">
        <authorList>
            <person name="Muzny D."/>
            <person name="Qin X."/>
            <person name="Deng J."/>
            <person name="Jiang H."/>
            <person name="Liu Y."/>
            <person name="Qu J."/>
            <person name="Song X.-Z."/>
            <person name="Zhang L."/>
            <person name="Thornton R."/>
            <person name="Coyle M."/>
            <person name="Francisco L."/>
            <person name="Jackson L."/>
            <person name="Javaid M."/>
            <person name="Korchina V."/>
            <person name="Kovar C."/>
            <person name="Mata R."/>
            <person name="Mathew T."/>
            <person name="Ngo R."/>
            <person name="Nguyen L."/>
            <person name="Nguyen N."/>
            <person name="Okwuonu G."/>
            <person name="Ongeri F."/>
            <person name="Pham C."/>
            <person name="Simmons D."/>
            <person name="Wilczek-Boney K."/>
            <person name="Hale W."/>
            <person name="Jakkamsetti A."/>
            <person name="Pham P."/>
            <person name="Ruth R."/>
            <person name="San Lucas F."/>
            <person name="Warren J."/>
            <person name="Zhang J."/>
            <person name="Zhao Z."/>
            <person name="Zhou C."/>
            <person name="Zhu D."/>
            <person name="Lee S."/>
            <person name="Bess C."/>
            <person name="Blankenburg K."/>
            <person name="Forbes L."/>
            <person name="Fu Q."/>
            <person name="Gubbala S."/>
            <person name="Hirani K."/>
            <person name="Jayaseelan J.C."/>
            <person name="Lara F."/>
            <person name="Munidasa M."/>
            <person name="Palculict T."/>
            <person name="Patil S."/>
            <person name="Pu L.-L."/>
            <person name="Saada N."/>
            <person name="Tang L."/>
            <person name="Weissenberger G."/>
            <person name="Zhu Y."/>
            <person name="Hemphill L."/>
            <person name="Shang Y."/>
            <person name="Youmans B."/>
            <person name="Ayvaz T."/>
            <person name="Ross M."/>
            <person name="Santibanez J."/>
            <person name="Aqrawi P."/>
            <person name="Gross S."/>
            <person name="Joshi V."/>
            <person name="Fowler G."/>
            <person name="Nazareth L."/>
            <person name="Reid J."/>
            <person name="Worley K."/>
            <person name="Petrosino J."/>
            <person name="Highlander S."/>
            <person name="Gibbs R."/>
        </authorList>
    </citation>
    <scope>NUCLEOTIDE SEQUENCE [LARGE SCALE GENOMIC DNA]</scope>
    <source>
        <strain evidence="9">DSM 15952 / CCUG 50447 / LMG 22039 / TP 1.5</strain>
    </source>
</reference>
<sequence length="211" mass="24049">MKILIADDHMIVRNGLSQVLNAQEDMCVVAEAADGAEAFIKLEAQSVDIVLLDISMPPGENGLYTAKRMKEAYPKIKIVMLTMYDERQYMEEAISYGIEGFVVKSEPNEQLIQALRTVMNGGRYYTGINEADLSHLPHSDDEDQCYETLTKREKELLPLIALGYSNKEIASQLFLSVKTIEVHKTNIRKKLAINHYPELLRYCVKHHLIEF</sequence>
<keyword evidence="4" id="KW-0804">Transcription</keyword>
<dbReference type="PROSITE" id="PS00622">
    <property type="entry name" value="HTH_LUXR_1"/>
    <property type="match status" value="1"/>
</dbReference>
<comment type="caution">
    <text evidence="8">The sequence shown here is derived from an EMBL/GenBank/DDBJ whole genome shotgun (WGS) entry which is preliminary data.</text>
</comment>
<evidence type="ECO:0000256" key="4">
    <source>
        <dbReference type="ARBA" id="ARBA00023163"/>
    </source>
</evidence>
<evidence type="ECO:0000259" key="7">
    <source>
        <dbReference type="PROSITE" id="PS50110"/>
    </source>
</evidence>
<dbReference type="SMART" id="SM00448">
    <property type="entry name" value="REC"/>
    <property type="match status" value="1"/>
</dbReference>